<evidence type="ECO:0000256" key="1">
    <source>
        <dbReference type="SAM" id="MobiDB-lite"/>
    </source>
</evidence>
<evidence type="ECO:0000313" key="4">
    <source>
        <dbReference type="EMBL" id="RYR56409.1"/>
    </source>
</evidence>
<evidence type="ECO:0000313" key="5">
    <source>
        <dbReference type="Proteomes" id="UP000289738"/>
    </source>
</evidence>
<name>A0A445CZQ4_ARAHY</name>
<evidence type="ECO:0000259" key="3">
    <source>
        <dbReference type="Pfam" id="PF10551"/>
    </source>
</evidence>
<feature type="region of interest" description="Disordered" evidence="1">
    <location>
        <begin position="1"/>
        <end position="61"/>
    </location>
</feature>
<feature type="domain" description="Transposase MuDR plant" evidence="2">
    <location>
        <begin position="98"/>
        <end position="163"/>
    </location>
</feature>
<accession>A0A445CZQ4</accession>
<organism evidence="4 5">
    <name type="scientific">Arachis hypogaea</name>
    <name type="common">Peanut</name>
    <dbReference type="NCBI Taxonomy" id="3818"/>
    <lineage>
        <taxon>Eukaryota</taxon>
        <taxon>Viridiplantae</taxon>
        <taxon>Streptophyta</taxon>
        <taxon>Embryophyta</taxon>
        <taxon>Tracheophyta</taxon>
        <taxon>Spermatophyta</taxon>
        <taxon>Magnoliopsida</taxon>
        <taxon>eudicotyledons</taxon>
        <taxon>Gunneridae</taxon>
        <taxon>Pentapetalae</taxon>
        <taxon>rosids</taxon>
        <taxon>fabids</taxon>
        <taxon>Fabales</taxon>
        <taxon>Fabaceae</taxon>
        <taxon>Papilionoideae</taxon>
        <taxon>50 kb inversion clade</taxon>
        <taxon>dalbergioids sensu lato</taxon>
        <taxon>Dalbergieae</taxon>
        <taxon>Pterocarpus clade</taxon>
        <taxon>Arachis</taxon>
    </lineage>
</organism>
<evidence type="ECO:0000259" key="2">
    <source>
        <dbReference type="Pfam" id="PF03108"/>
    </source>
</evidence>
<dbReference type="PANTHER" id="PTHR31973:SF187">
    <property type="entry name" value="MUTATOR TRANSPOSASE MUDRA PROTEIN"/>
    <property type="match status" value="1"/>
</dbReference>
<dbReference type="STRING" id="3818.A0A445CZQ4"/>
<dbReference type="InterPro" id="IPR004332">
    <property type="entry name" value="Transposase_MuDR"/>
</dbReference>
<dbReference type="PANTHER" id="PTHR31973">
    <property type="entry name" value="POLYPROTEIN, PUTATIVE-RELATED"/>
    <property type="match status" value="1"/>
</dbReference>
<dbReference type="EMBL" id="SDMP01000005">
    <property type="protein sequence ID" value="RYR56409.1"/>
    <property type="molecule type" value="Genomic_DNA"/>
</dbReference>
<dbReference type="Pfam" id="PF03108">
    <property type="entry name" value="DBD_Tnp_Mut"/>
    <property type="match status" value="1"/>
</dbReference>
<feature type="domain" description="MULE transposase" evidence="3">
    <location>
        <begin position="296"/>
        <end position="345"/>
    </location>
</feature>
<dbReference type="AlphaFoldDB" id="A0A445CZQ4"/>
<reference evidence="4 5" key="1">
    <citation type="submission" date="2019-01" db="EMBL/GenBank/DDBJ databases">
        <title>Sequencing of cultivated peanut Arachis hypogaea provides insights into genome evolution and oil improvement.</title>
        <authorList>
            <person name="Chen X."/>
        </authorList>
    </citation>
    <scope>NUCLEOTIDE SEQUENCE [LARGE SCALE GENOMIC DNA]</scope>
    <source>
        <strain evidence="5">cv. Fuhuasheng</strain>
        <tissue evidence="4">Leaves</tissue>
    </source>
</reference>
<dbReference type="Pfam" id="PF10551">
    <property type="entry name" value="MULE"/>
    <property type="match status" value="1"/>
</dbReference>
<dbReference type="Proteomes" id="UP000289738">
    <property type="component" value="Chromosome A05"/>
</dbReference>
<evidence type="ECO:0008006" key="6">
    <source>
        <dbReference type="Google" id="ProtNLM"/>
    </source>
</evidence>
<feature type="compositionally biased region" description="Basic and acidic residues" evidence="1">
    <location>
        <begin position="51"/>
        <end position="61"/>
    </location>
</feature>
<proteinExistence type="predicted"/>
<dbReference type="InterPro" id="IPR018289">
    <property type="entry name" value="MULE_transposase_dom"/>
</dbReference>
<sequence>MVEENHNEEGDGNLRQSERRKRHSRPQPSGQRIIPPRDNEVPTVIVPIHEGNADGVDKGGENEFQYESEDLHSLPESDDENGVSVFPQHNPEARFGQVRLELGIEFATMQEFKDVVKKYNIQMGREVFFLKVEPLRCRVICYNQECLWEVYCSRRNFPPSFQIKTLVDEHTCPRSNKSRSVTCKWVAGELVNKLRITPNLIQREAEEWFKVEYDISVGERMIYRAMEMAKDIIEGTEKEQYGKLRNYLSELLKANLGSTCTMSTHPQPEGLPKFRSLYICLEACKRGFKHGCRPFICLDGTFLKGYFGGQLLTTLGQDANNHLFPIAYVVVDAETKENWKWFLHLLHKDIGDYKEFGWNFMSDKQKVIFKSCPTYLFIFMHLCCSIEC</sequence>
<gene>
    <name evidence="4" type="ORF">Ahy_A05g022118</name>
</gene>
<protein>
    <recommendedName>
        <fullName evidence="6">Transposase MuDR plant domain-containing protein</fullName>
    </recommendedName>
</protein>
<keyword evidence="5" id="KW-1185">Reference proteome</keyword>
<comment type="caution">
    <text evidence="4">The sequence shown here is derived from an EMBL/GenBank/DDBJ whole genome shotgun (WGS) entry which is preliminary data.</text>
</comment>